<dbReference type="Pfam" id="PF25976">
    <property type="entry name" value="LpqB_N"/>
    <property type="match status" value="1"/>
</dbReference>
<dbReference type="RefSeq" id="WP_312865449.1">
    <property type="nucleotide sequence ID" value="NZ_BAABAI010000004.1"/>
</dbReference>
<accession>A0A7W7T0U6</accession>
<feature type="signal peptide" evidence="1">
    <location>
        <begin position="1"/>
        <end position="28"/>
    </location>
</feature>
<dbReference type="PROSITE" id="PS51257">
    <property type="entry name" value="PROKAR_LIPOPROTEIN"/>
    <property type="match status" value="1"/>
</dbReference>
<comment type="caution">
    <text evidence="3">The sequence shown here is derived from an EMBL/GenBank/DDBJ whole genome shotgun (WGS) entry which is preliminary data.</text>
</comment>
<proteinExistence type="predicted"/>
<dbReference type="Pfam" id="PF10647">
    <property type="entry name" value="Gmad1"/>
    <property type="match status" value="1"/>
</dbReference>
<feature type="domain" description="GerMN" evidence="2">
    <location>
        <begin position="213"/>
        <end position="301"/>
    </location>
</feature>
<evidence type="ECO:0000256" key="1">
    <source>
        <dbReference type="SAM" id="SignalP"/>
    </source>
</evidence>
<dbReference type="InterPro" id="IPR018910">
    <property type="entry name" value="LpqB_C"/>
</dbReference>
<feature type="chain" id="PRO_5039635478" description="GerMN domain-containing protein" evidence="1">
    <location>
        <begin position="29"/>
        <end position="589"/>
    </location>
</feature>
<keyword evidence="1" id="KW-0732">Signal</keyword>
<dbReference type="SMART" id="SM00909">
    <property type="entry name" value="Germane"/>
    <property type="match status" value="1"/>
</dbReference>
<sequence>MAARATRDRRSGGVIALLLALLSASGCAAIPTSTSPIPVNPSAGPATAAAVPEPSAELDPLSLVRGFVNASASPEGDYAAAKAYLTPDAAKTWDTKSPPTIVESTFNTVPGQSEDQPADGKRREVLLQGKNFGRLEADNSFAQQIGDFDIPVEVQQDDKGQWRISKPPSGVYMPLSGFNQNYRRVTLFFYTPDFGVLVPDPRYVVVPPSTSIPLRVVELLLKGPASAMRGALATAVPNGAVQRKDAQEADDGALEVDLTRVGDLTAQVRKQIVAQVVKSLAGVTSSRVRVLVEGAQISPEQNEWRPADIQSGDALITPDAGQSGLLVGGGQVRQLGNGAQVKGPAGAGDYRAVSAAQSLDGTELAVVGRLDDGSVRLRVGLTEGDLAAVDLPANTMTRPTWLYSGRVGEPATEVWTVVNGANVVRVNKGDGGWKANAVNASDVAFLGDITELRLSRDGTRVVAVVGGKLVLAAVVRGQDSSVALRAPRLLQVGVLGAAVQSADWLAQDVVVAGTSINAYPIAKVNIDGLRIERFNTSNLTAPVTSVAAAPGRNVVAVDQSGIWSAGDIGDVWRAGTITTALPSSVFYPG</sequence>
<evidence type="ECO:0000313" key="3">
    <source>
        <dbReference type="EMBL" id="MBB4963195.1"/>
    </source>
</evidence>
<gene>
    <name evidence="3" type="ORF">F4559_000554</name>
</gene>
<organism evidence="3 4">
    <name type="scientific">Saccharothrix violaceirubra</name>
    <dbReference type="NCBI Taxonomy" id="413306"/>
    <lineage>
        <taxon>Bacteria</taxon>
        <taxon>Bacillati</taxon>
        <taxon>Actinomycetota</taxon>
        <taxon>Actinomycetes</taxon>
        <taxon>Pseudonocardiales</taxon>
        <taxon>Pseudonocardiaceae</taxon>
        <taxon>Saccharothrix</taxon>
    </lineage>
</organism>
<protein>
    <recommendedName>
        <fullName evidence="2">GerMN domain-containing protein</fullName>
    </recommendedName>
</protein>
<dbReference type="EMBL" id="JACHJS010000001">
    <property type="protein sequence ID" value="MBB4963195.1"/>
    <property type="molecule type" value="Genomic_DNA"/>
</dbReference>
<dbReference type="AlphaFoldDB" id="A0A7W7T0U6"/>
<dbReference type="InterPro" id="IPR059026">
    <property type="entry name" value="LpqB_N"/>
</dbReference>
<reference evidence="3 4" key="1">
    <citation type="submission" date="2020-08" db="EMBL/GenBank/DDBJ databases">
        <title>Sequencing the genomes of 1000 actinobacteria strains.</title>
        <authorList>
            <person name="Klenk H.-P."/>
        </authorList>
    </citation>
    <scope>NUCLEOTIDE SEQUENCE [LARGE SCALE GENOMIC DNA]</scope>
    <source>
        <strain evidence="3 4">DSM 45084</strain>
    </source>
</reference>
<evidence type="ECO:0000313" key="4">
    <source>
        <dbReference type="Proteomes" id="UP000542674"/>
    </source>
</evidence>
<dbReference type="Proteomes" id="UP000542674">
    <property type="component" value="Unassembled WGS sequence"/>
</dbReference>
<keyword evidence="4" id="KW-1185">Reference proteome</keyword>
<dbReference type="Pfam" id="PF10646">
    <property type="entry name" value="Germane"/>
    <property type="match status" value="1"/>
</dbReference>
<name>A0A7W7T0U6_9PSEU</name>
<dbReference type="InterPro" id="IPR019606">
    <property type="entry name" value="GerMN"/>
</dbReference>
<evidence type="ECO:0000259" key="2">
    <source>
        <dbReference type="SMART" id="SM00909"/>
    </source>
</evidence>